<dbReference type="EMBL" id="LK022848">
    <property type="protein sequence ID" value="CDR03386.1"/>
    <property type="molecule type" value="Genomic_DNA"/>
</dbReference>
<accession>A0A060ZDV0</accession>
<evidence type="ECO:0000313" key="1">
    <source>
        <dbReference type="EMBL" id="CDR03386.1"/>
    </source>
</evidence>
<reference evidence="1" key="1">
    <citation type="submission" date="2014-05" db="EMBL/GenBank/DDBJ databases">
        <authorList>
            <person name="Horn Fabian"/>
        </authorList>
    </citation>
    <scope>NUCLEOTIDE SEQUENCE</scope>
</reference>
<dbReference type="HOGENOM" id="CLU_3431938_0_0_11"/>
<name>A0A060ZDV0_9ACTN</name>
<organism evidence="1">
    <name type="scientific">Streptomyces iranensis</name>
    <dbReference type="NCBI Taxonomy" id="576784"/>
    <lineage>
        <taxon>Bacteria</taxon>
        <taxon>Bacillati</taxon>
        <taxon>Actinomycetota</taxon>
        <taxon>Actinomycetes</taxon>
        <taxon>Kitasatosporales</taxon>
        <taxon>Streptomycetaceae</taxon>
        <taxon>Streptomyces</taxon>
        <taxon>Streptomyces violaceusniger group</taxon>
    </lineage>
</organism>
<dbReference type="AlphaFoldDB" id="A0A060ZDV0"/>
<proteinExistence type="predicted"/>
<gene>
    <name evidence="1" type="ORF">SIRAN1185</name>
</gene>
<protein>
    <submittedName>
        <fullName evidence="1">Uncharacterized protein</fullName>
    </submittedName>
</protein>
<sequence>MIRPAAKKAADHQYAVE</sequence>